<gene>
    <name evidence="2" type="ORF">BT62DRAFT_1013820</name>
</gene>
<feature type="compositionally biased region" description="Basic and acidic residues" evidence="1">
    <location>
        <begin position="68"/>
        <end position="77"/>
    </location>
</feature>
<reference evidence="2" key="1">
    <citation type="submission" date="2020-11" db="EMBL/GenBank/DDBJ databases">
        <title>Adaptations for nitrogen fixation in a non-lichenized fungal sporocarp promotes dispersal by wood-feeding termites.</title>
        <authorList>
            <consortium name="DOE Joint Genome Institute"/>
            <person name="Koch R.A."/>
            <person name="Yoon G."/>
            <person name="Arayal U."/>
            <person name="Lail K."/>
            <person name="Amirebrahimi M."/>
            <person name="Labutti K."/>
            <person name="Lipzen A."/>
            <person name="Riley R."/>
            <person name="Barry K."/>
            <person name="Henrissat B."/>
            <person name="Grigoriev I.V."/>
            <person name="Herr J.R."/>
            <person name="Aime M.C."/>
        </authorList>
    </citation>
    <scope>NUCLEOTIDE SEQUENCE</scope>
    <source>
        <strain evidence="2">MCA 3950</strain>
    </source>
</reference>
<feature type="compositionally biased region" description="Basic and acidic residues" evidence="1">
    <location>
        <begin position="124"/>
        <end position="133"/>
    </location>
</feature>
<dbReference type="RefSeq" id="XP_043033024.1">
    <property type="nucleotide sequence ID" value="XM_043178117.1"/>
</dbReference>
<evidence type="ECO:0000313" key="3">
    <source>
        <dbReference type="Proteomes" id="UP000812287"/>
    </source>
</evidence>
<dbReference type="GeneID" id="66100404"/>
<accession>A0A9P7VF25</accession>
<dbReference type="EMBL" id="MU250591">
    <property type="protein sequence ID" value="KAG7439524.1"/>
    <property type="molecule type" value="Genomic_DNA"/>
</dbReference>
<dbReference type="OrthoDB" id="3256283at2759"/>
<keyword evidence="3" id="KW-1185">Reference proteome</keyword>
<evidence type="ECO:0000256" key="1">
    <source>
        <dbReference type="SAM" id="MobiDB-lite"/>
    </source>
</evidence>
<dbReference type="Proteomes" id="UP000812287">
    <property type="component" value="Unassembled WGS sequence"/>
</dbReference>
<evidence type="ECO:0000313" key="2">
    <source>
        <dbReference type="EMBL" id="KAG7439524.1"/>
    </source>
</evidence>
<sequence>MLLRDALYILGPGCLGTNHETFFSAVKLRRIQITRHALSSASILAATAPPILTLRRTARLKLCPPEKGTCRRDEQKTSSKKVAPAKNVERKRPRSPSLSSSETPDSEDVKRAKTTETTGSGKSVDPETREKVTDGPIFSGKFDLYAMTNFTYQAKSDFSAQIALPDTPYTEEGVAGSSALCDPMECLPYDLFLKDIKAVDGLSYTEHQESFFRASDSERSCSYREYRYHQWWLGNSVRSWKIFYSNSYKRKGRGSGDDTEFAFWAVRARKDTDGKEIGLNLGG</sequence>
<dbReference type="AlphaFoldDB" id="A0A9P7VF25"/>
<name>A0A9P7VF25_9AGAR</name>
<organism evidence="2 3">
    <name type="scientific">Guyanagaster necrorhizus</name>
    <dbReference type="NCBI Taxonomy" id="856835"/>
    <lineage>
        <taxon>Eukaryota</taxon>
        <taxon>Fungi</taxon>
        <taxon>Dikarya</taxon>
        <taxon>Basidiomycota</taxon>
        <taxon>Agaricomycotina</taxon>
        <taxon>Agaricomycetes</taxon>
        <taxon>Agaricomycetidae</taxon>
        <taxon>Agaricales</taxon>
        <taxon>Marasmiineae</taxon>
        <taxon>Physalacriaceae</taxon>
        <taxon>Guyanagaster</taxon>
    </lineage>
</organism>
<proteinExistence type="predicted"/>
<comment type="caution">
    <text evidence="2">The sequence shown here is derived from an EMBL/GenBank/DDBJ whole genome shotgun (WGS) entry which is preliminary data.</text>
</comment>
<protein>
    <submittedName>
        <fullName evidence="2">Uncharacterized protein</fullName>
    </submittedName>
</protein>
<feature type="region of interest" description="Disordered" evidence="1">
    <location>
        <begin position="65"/>
        <end position="134"/>
    </location>
</feature>